<reference evidence="2 3" key="1">
    <citation type="submission" date="2020-10" db="EMBL/GenBank/DDBJ databases">
        <title>Ramlibacter sp. HM2 16S ribosomal RNA gene Genome sequencing and assembly.</title>
        <authorList>
            <person name="Kang M."/>
        </authorList>
    </citation>
    <scope>NUCLEOTIDE SEQUENCE [LARGE SCALE GENOMIC DNA]</scope>
    <source>
        <strain evidence="2 3">HM2</strain>
    </source>
</reference>
<gene>
    <name evidence="2" type="ORF">IM787_08430</name>
</gene>
<proteinExistence type="predicted"/>
<evidence type="ECO:0000313" key="2">
    <source>
        <dbReference type="EMBL" id="MBE7367589.1"/>
    </source>
</evidence>
<sequence>MKMQTLFMVLALALTPAAWAEEGDEGPKPSRRKREVLEITVMLERCRAALPGFAERSEEVYRAWHARHGATLAEFQRSVGPRLKQARRSTMLSPHCTDEWLQDIAPMAQAPDPRFSSVEKTWAVFVEALKAADRATAMNCLTGRAEAQWKTRVEKLSNEDLRRIGVAIRNLRIQWGDDYEKEGVVEGDDKKMGTIAFRNRNEEWKIQEL</sequence>
<protein>
    <recommendedName>
        <fullName evidence="4">DUF3828 domain-containing protein</fullName>
    </recommendedName>
</protein>
<comment type="caution">
    <text evidence="2">The sequence shown here is derived from an EMBL/GenBank/DDBJ whole genome shotgun (WGS) entry which is preliminary data.</text>
</comment>
<name>A0ABR9S2B7_9BURK</name>
<evidence type="ECO:0000256" key="1">
    <source>
        <dbReference type="SAM" id="SignalP"/>
    </source>
</evidence>
<evidence type="ECO:0008006" key="4">
    <source>
        <dbReference type="Google" id="ProtNLM"/>
    </source>
</evidence>
<keyword evidence="3" id="KW-1185">Reference proteome</keyword>
<feature type="signal peptide" evidence="1">
    <location>
        <begin position="1"/>
        <end position="20"/>
    </location>
</feature>
<keyword evidence="1" id="KW-0732">Signal</keyword>
<organism evidence="2 3">
    <name type="scientific">Ramlibacter pallidus</name>
    <dbReference type="NCBI Taxonomy" id="2780087"/>
    <lineage>
        <taxon>Bacteria</taxon>
        <taxon>Pseudomonadati</taxon>
        <taxon>Pseudomonadota</taxon>
        <taxon>Betaproteobacteria</taxon>
        <taxon>Burkholderiales</taxon>
        <taxon>Comamonadaceae</taxon>
        <taxon>Ramlibacter</taxon>
    </lineage>
</organism>
<accession>A0ABR9S2B7</accession>
<evidence type="ECO:0000313" key="3">
    <source>
        <dbReference type="Proteomes" id="UP000806285"/>
    </source>
</evidence>
<dbReference type="Proteomes" id="UP000806285">
    <property type="component" value="Unassembled WGS sequence"/>
</dbReference>
<feature type="chain" id="PRO_5045086590" description="DUF3828 domain-containing protein" evidence="1">
    <location>
        <begin position="21"/>
        <end position="209"/>
    </location>
</feature>
<dbReference type="EMBL" id="JADDIV010000002">
    <property type="protein sequence ID" value="MBE7367589.1"/>
    <property type="molecule type" value="Genomic_DNA"/>
</dbReference>
<dbReference type="RefSeq" id="WP_193676177.1">
    <property type="nucleotide sequence ID" value="NZ_JADDIV010000002.1"/>
</dbReference>